<name>A0ACB7P025_9PEZI</name>
<evidence type="ECO:0000313" key="2">
    <source>
        <dbReference type="Proteomes" id="UP000724584"/>
    </source>
</evidence>
<reference evidence="1 2" key="1">
    <citation type="journal article" date="2021" name="Nat. Commun.">
        <title>Genetic determinants of endophytism in the Arabidopsis root mycobiome.</title>
        <authorList>
            <person name="Mesny F."/>
            <person name="Miyauchi S."/>
            <person name="Thiergart T."/>
            <person name="Pickel B."/>
            <person name="Atanasova L."/>
            <person name="Karlsson M."/>
            <person name="Huettel B."/>
            <person name="Barry K.W."/>
            <person name="Haridas S."/>
            <person name="Chen C."/>
            <person name="Bauer D."/>
            <person name="Andreopoulos W."/>
            <person name="Pangilinan J."/>
            <person name="LaButti K."/>
            <person name="Riley R."/>
            <person name="Lipzen A."/>
            <person name="Clum A."/>
            <person name="Drula E."/>
            <person name="Henrissat B."/>
            <person name="Kohler A."/>
            <person name="Grigoriev I.V."/>
            <person name="Martin F.M."/>
            <person name="Hacquard S."/>
        </authorList>
    </citation>
    <scope>NUCLEOTIDE SEQUENCE [LARGE SCALE GENOMIC DNA]</scope>
    <source>
        <strain evidence="1 2">MPI-SDFR-AT-0079</strain>
    </source>
</reference>
<sequence length="137" mass="14759">MALCRLLLSSSLPLIPAKAQIDLGTTQSKCAESRGRMPPPAIPMSHAGPLPHPASQNRGVTALMSSLPQRHPAPSAHYQPDTGHKIMYALNKASTPPHFNQEKPLKTDGRTFSPLPIRKSLTRVLTASITCVLHACK</sequence>
<accession>A0ACB7P025</accession>
<proteinExistence type="predicted"/>
<dbReference type="Proteomes" id="UP000724584">
    <property type="component" value="Unassembled WGS sequence"/>
</dbReference>
<protein>
    <submittedName>
        <fullName evidence="1">Uncharacterized protein</fullName>
    </submittedName>
</protein>
<dbReference type="EMBL" id="JAGIZQ010000006">
    <property type="protein sequence ID" value="KAH6623264.1"/>
    <property type="molecule type" value="Genomic_DNA"/>
</dbReference>
<keyword evidence="2" id="KW-1185">Reference proteome</keyword>
<gene>
    <name evidence="1" type="ORF">F5144DRAFT_550833</name>
</gene>
<organism evidence="1 2">
    <name type="scientific">Chaetomium tenue</name>
    <dbReference type="NCBI Taxonomy" id="1854479"/>
    <lineage>
        <taxon>Eukaryota</taxon>
        <taxon>Fungi</taxon>
        <taxon>Dikarya</taxon>
        <taxon>Ascomycota</taxon>
        <taxon>Pezizomycotina</taxon>
        <taxon>Sordariomycetes</taxon>
        <taxon>Sordariomycetidae</taxon>
        <taxon>Sordariales</taxon>
        <taxon>Chaetomiaceae</taxon>
        <taxon>Chaetomium</taxon>
    </lineage>
</organism>
<comment type="caution">
    <text evidence="1">The sequence shown here is derived from an EMBL/GenBank/DDBJ whole genome shotgun (WGS) entry which is preliminary data.</text>
</comment>
<evidence type="ECO:0000313" key="1">
    <source>
        <dbReference type="EMBL" id="KAH6623264.1"/>
    </source>
</evidence>